<dbReference type="GO" id="GO:0046854">
    <property type="term" value="P:phosphatidylinositol phosphate biosynthetic process"/>
    <property type="evidence" value="ECO:0007669"/>
    <property type="project" value="InterPro"/>
</dbReference>
<organism evidence="7 8">
    <name type="scientific">Actinomadura luteofluorescens</name>
    <dbReference type="NCBI Taxonomy" id="46163"/>
    <lineage>
        <taxon>Bacteria</taxon>
        <taxon>Bacillati</taxon>
        <taxon>Actinomycetota</taxon>
        <taxon>Actinomycetes</taxon>
        <taxon>Streptosporangiales</taxon>
        <taxon>Thermomonosporaceae</taxon>
        <taxon>Actinomadura</taxon>
    </lineage>
</organism>
<evidence type="ECO:0000313" key="8">
    <source>
        <dbReference type="Proteomes" id="UP000529783"/>
    </source>
</evidence>
<evidence type="ECO:0000313" key="7">
    <source>
        <dbReference type="EMBL" id="NYD51166.1"/>
    </source>
</evidence>
<dbReference type="Gene3D" id="3.30.540.10">
    <property type="entry name" value="Fructose-1,6-Bisphosphatase, subunit A, domain 1"/>
    <property type="match status" value="1"/>
</dbReference>
<dbReference type="InterPro" id="IPR000760">
    <property type="entry name" value="Inositol_monophosphatase-like"/>
</dbReference>
<dbReference type="PANTHER" id="PTHR20854">
    <property type="entry name" value="INOSITOL MONOPHOSPHATASE"/>
    <property type="match status" value="1"/>
</dbReference>
<keyword evidence="4 7" id="KW-0378">Hydrolase</keyword>
<name>A0A7Y9EP14_9ACTN</name>
<proteinExistence type="predicted"/>
<dbReference type="InterPro" id="IPR020550">
    <property type="entry name" value="Inositol_monophosphatase_CS"/>
</dbReference>
<dbReference type="EMBL" id="JACCBA010000001">
    <property type="protein sequence ID" value="NYD51166.1"/>
    <property type="molecule type" value="Genomic_DNA"/>
</dbReference>
<dbReference type="InterPro" id="IPR020583">
    <property type="entry name" value="Inositol_monoP_metal-BS"/>
</dbReference>
<dbReference type="GO" id="GO:0007165">
    <property type="term" value="P:signal transduction"/>
    <property type="evidence" value="ECO:0007669"/>
    <property type="project" value="TreeGrafter"/>
</dbReference>
<dbReference type="Pfam" id="PF00459">
    <property type="entry name" value="Inositol_P"/>
    <property type="match status" value="1"/>
</dbReference>
<comment type="catalytic activity">
    <reaction evidence="1">
        <text>a myo-inositol phosphate + H2O = myo-inositol + phosphate</text>
        <dbReference type="Rhea" id="RHEA:24056"/>
        <dbReference type="ChEBI" id="CHEBI:15377"/>
        <dbReference type="ChEBI" id="CHEBI:17268"/>
        <dbReference type="ChEBI" id="CHEBI:43474"/>
        <dbReference type="ChEBI" id="CHEBI:84139"/>
        <dbReference type="EC" id="3.1.3.25"/>
    </reaction>
</comment>
<keyword evidence="3 6" id="KW-0479">Metal-binding</keyword>
<evidence type="ECO:0000256" key="3">
    <source>
        <dbReference type="ARBA" id="ARBA00022723"/>
    </source>
</evidence>
<evidence type="ECO:0000256" key="5">
    <source>
        <dbReference type="ARBA" id="ARBA00022842"/>
    </source>
</evidence>
<dbReference type="GO" id="GO:0008934">
    <property type="term" value="F:inositol monophosphate 1-phosphatase activity"/>
    <property type="evidence" value="ECO:0007669"/>
    <property type="project" value="TreeGrafter"/>
</dbReference>
<gene>
    <name evidence="7" type="ORF">BJY14_007149</name>
</gene>
<evidence type="ECO:0000256" key="2">
    <source>
        <dbReference type="ARBA" id="ARBA00013106"/>
    </source>
</evidence>
<dbReference type="Proteomes" id="UP000529783">
    <property type="component" value="Unassembled WGS sequence"/>
</dbReference>
<evidence type="ECO:0000256" key="6">
    <source>
        <dbReference type="PIRSR" id="PIRSR600760-2"/>
    </source>
</evidence>
<dbReference type="GO" id="GO:0006020">
    <property type="term" value="P:inositol metabolic process"/>
    <property type="evidence" value="ECO:0007669"/>
    <property type="project" value="TreeGrafter"/>
</dbReference>
<dbReference type="SUPFAM" id="SSF56655">
    <property type="entry name" value="Carbohydrate phosphatase"/>
    <property type="match status" value="1"/>
</dbReference>
<dbReference type="PANTHER" id="PTHR20854:SF4">
    <property type="entry name" value="INOSITOL-1-MONOPHOSPHATASE-RELATED"/>
    <property type="match status" value="1"/>
</dbReference>
<dbReference type="GO" id="GO:0046872">
    <property type="term" value="F:metal ion binding"/>
    <property type="evidence" value="ECO:0007669"/>
    <property type="project" value="UniProtKB-KW"/>
</dbReference>
<keyword evidence="5 6" id="KW-0460">Magnesium</keyword>
<keyword evidence="8" id="KW-1185">Reference proteome</keyword>
<evidence type="ECO:0000256" key="1">
    <source>
        <dbReference type="ARBA" id="ARBA00001033"/>
    </source>
</evidence>
<sequence length="287" mass="29222">MDFQGIREDDAWALVGAAARAARRAGRTLLDGPGTMAAARAKAGTHAHDVVTEADAAAEALIRAELTGACPGSVVVGEEGGAGEAGDGPGRDVRWYVDPIDGTHNFSRGLPLFCVSIGVTVRGEPVGGCVYEPARDETYTAAGGRLLRGGRPVPPAPARAVPMVLTDLPRAGAVPDPGELALFTELLAAADVRRIGSAALALAYVATGRADMAVTPDAYAWDCAAGRVLVTASGGTFAAVPAEPSVRRPGAFAAWRPGLDGLGASVVAALEGFPFLQGWLEDDNSLA</sequence>
<comment type="cofactor">
    <cofactor evidence="6">
        <name>Mg(2+)</name>
        <dbReference type="ChEBI" id="CHEBI:18420"/>
    </cofactor>
</comment>
<dbReference type="RefSeq" id="WP_179847598.1">
    <property type="nucleotide sequence ID" value="NZ_JACCBA010000001.1"/>
</dbReference>
<protein>
    <recommendedName>
        <fullName evidence="2">inositol-phosphate phosphatase</fullName>
        <ecNumber evidence="2">3.1.3.25</ecNumber>
    </recommendedName>
</protein>
<evidence type="ECO:0000256" key="4">
    <source>
        <dbReference type="ARBA" id="ARBA00022801"/>
    </source>
</evidence>
<dbReference type="EC" id="3.1.3.25" evidence="2"/>
<accession>A0A7Y9EP14</accession>
<dbReference type="AlphaFoldDB" id="A0A7Y9EP14"/>
<feature type="binding site" evidence="6">
    <location>
        <position position="101"/>
    </location>
    <ligand>
        <name>Mg(2+)</name>
        <dbReference type="ChEBI" id="CHEBI:18420"/>
        <label>1</label>
        <note>catalytic</note>
    </ligand>
</feature>
<feature type="binding site" evidence="6">
    <location>
        <position position="78"/>
    </location>
    <ligand>
        <name>Mg(2+)</name>
        <dbReference type="ChEBI" id="CHEBI:18420"/>
        <label>1</label>
        <note>catalytic</note>
    </ligand>
</feature>
<feature type="binding site" evidence="6">
    <location>
        <position position="222"/>
    </location>
    <ligand>
        <name>Mg(2+)</name>
        <dbReference type="ChEBI" id="CHEBI:18420"/>
        <label>1</label>
        <note>catalytic</note>
    </ligand>
</feature>
<dbReference type="PRINTS" id="PR00377">
    <property type="entry name" value="IMPHPHTASES"/>
</dbReference>
<dbReference type="Gene3D" id="3.40.190.80">
    <property type="match status" value="1"/>
</dbReference>
<comment type="caution">
    <text evidence="7">The sequence shown here is derived from an EMBL/GenBank/DDBJ whole genome shotgun (WGS) entry which is preliminary data.</text>
</comment>
<reference evidence="7 8" key="1">
    <citation type="submission" date="2020-07" db="EMBL/GenBank/DDBJ databases">
        <title>Sequencing the genomes of 1000 actinobacteria strains.</title>
        <authorList>
            <person name="Klenk H.-P."/>
        </authorList>
    </citation>
    <scope>NUCLEOTIDE SEQUENCE [LARGE SCALE GENOMIC DNA]</scope>
    <source>
        <strain evidence="7 8">DSM 40398</strain>
    </source>
</reference>
<feature type="binding site" evidence="6">
    <location>
        <position position="98"/>
    </location>
    <ligand>
        <name>Mg(2+)</name>
        <dbReference type="ChEBI" id="CHEBI:18420"/>
        <label>1</label>
        <note>catalytic</note>
    </ligand>
</feature>
<dbReference type="PROSITE" id="PS00629">
    <property type="entry name" value="IMP_1"/>
    <property type="match status" value="1"/>
</dbReference>
<feature type="binding site" evidence="6">
    <location>
        <position position="100"/>
    </location>
    <ligand>
        <name>Mg(2+)</name>
        <dbReference type="ChEBI" id="CHEBI:18420"/>
        <label>1</label>
        <note>catalytic</note>
    </ligand>
</feature>
<dbReference type="PROSITE" id="PS00630">
    <property type="entry name" value="IMP_2"/>
    <property type="match status" value="1"/>
</dbReference>